<organism evidence="2 3">
    <name type="scientific">Symbiodinium natans</name>
    <dbReference type="NCBI Taxonomy" id="878477"/>
    <lineage>
        <taxon>Eukaryota</taxon>
        <taxon>Sar</taxon>
        <taxon>Alveolata</taxon>
        <taxon>Dinophyceae</taxon>
        <taxon>Suessiales</taxon>
        <taxon>Symbiodiniaceae</taxon>
        <taxon>Symbiodinium</taxon>
    </lineage>
</organism>
<accession>A0A812JAQ9</accession>
<evidence type="ECO:0000313" key="2">
    <source>
        <dbReference type="EMBL" id="CAE7204293.1"/>
    </source>
</evidence>
<feature type="compositionally biased region" description="Polar residues" evidence="1">
    <location>
        <begin position="143"/>
        <end position="167"/>
    </location>
</feature>
<proteinExistence type="predicted"/>
<dbReference type="AlphaFoldDB" id="A0A812JAQ9"/>
<evidence type="ECO:0000313" key="3">
    <source>
        <dbReference type="Proteomes" id="UP000604046"/>
    </source>
</evidence>
<comment type="caution">
    <text evidence="2">The sequence shown here is derived from an EMBL/GenBank/DDBJ whole genome shotgun (WGS) entry which is preliminary data.</text>
</comment>
<feature type="region of interest" description="Disordered" evidence="1">
    <location>
        <begin position="124"/>
        <end position="226"/>
    </location>
</feature>
<dbReference type="EMBL" id="CAJNDS010000421">
    <property type="protein sequence ID" value="CAE7204293.1"/>
    <property type="molecule type" value="Genomic_DNA"/>
</dbReference>
<protein>
    <submittedName>
        <fullName evidence="2">Ppt1 protein</fullName>
    </submittedName>
</protein>
<feature type="compositionally biased region" description="Basic and acidic residues" evidence="1">
    <location>
        <begin position="170"/>
        <end position="182"/>
    </location>
</feature>
<feature type="compositionally biased region" description="Low complexity" evidence="1">
    <location>
        <begin position="127"/>
        <end position="141"/>
    </location>
</feature>
<keyword evidence="3" id="KW-1185">Reference proteome</keyword>
<sequence>MEFVTGHDPTLKQHVAEVAANRAHSLDVSSFGVPHSPRWEMFAHSANLSVSTRATSATPSLAAAQSRPASASKEASEWTSSPVSSVPELRIGAQAASISIMQQDLQIEEDYGEDNGLEEAIERMRAGRSTSTRAARCTARSKLGSQAQSDGTLSTSQVSPCQPSASRTAKCGEAELPKRQTEVEPVEPYQNKATESKPRSAHSGTRPRSADQKASHAIHRGSTGFESARSRVVGGIRCDQVISRHLPEREVQSKMISVLARQLERLRDCIPAFAAQWQTVETYLEKEERKLVEKEREASSE</sequence>
<name>A0A812JAQ9_9DINO</name>
<evidence type="ECO:0000256" key="1">
    <source>
        <dbReference type="SAM" id="MobiDB-lite"/>
    </source>
</evidence>
<feature type="region of interest" description="Disordered" evidence="1">
    <location>
        <begin position="59"/>
        <end position="81"/>
    </location>
</feature>
<dbReference type="Proteomes" id="UP000604046">
    <property type="component" value="Unassembled WGS sequence"/>
</dbReference>
<reference evidence="2" key="1">
    <citation type="submission" date="2021-02" db="EMBL/GenBank/DDBJ databases">
        <authorList>
            <person name="Dougan E. K."/>
            <person name="Rhodes N."/>
            <person name="Thang M."/>
            <person name="Chan C."/>
        </authorList>
    </citation>
    <scope>NUCLEOTIDE SEQUENCE</scope>
</reference>
<gene>
    <name evidence="2" type="primary">ppt1</name>
    <name evidence="2" type="ORF">SNAT2548_LOCUS6343</name>
</gene>